<protein>
    <submittedName>
        <fullName evidence="3">AsmA-like protein</fullName>
    </submittedName>
</protein>
<dbReference type="PIRSF" id="PIRSF034039">
    <property type="entry name" value="UCP034039"/>
    <property type="match status" value="1"/>
</dbReference>
<feature type="compositionally biased region" description="Basic and acidic residues" evidence="1">
    <location>
        <begin position="1163"/>
        <end position="1184"/>
    </location>
</feature>
<proteinExistence type="predicted"/>
<sequence length="1225" mass="129512">MVLALFAALLAPYFIDWTGFRQDFEREASRIVGRKVVVHGTVDARLIPFPSVTLHDVRVGEEEGAEPIVTIDRFSMDAELAPFLSGEALIFDMRIDGPKVRLTLLSDGTLDWARGRRSDIPAKTVVLENVSVTGGEIEFVDEQAGRTRRLADLNAQMSARSLTGPWRIDGRGTLDGNPGAFQVSTGQLDEHGTLKVKARIVPDKIAFSADLDGDLKVADFKPQYGGTFVLSQKRPANEKPQPNALRITGDFELTNERVRVPKYELSAGDPSDPYIVTGEATLDTGRHPEFLLIADGQQIDVSRIGRNGEQGKTGRNADISARQRLNNLLSILADIPIPQVPGRASLKLPAIVIGDTTVREVLLDVEPDGEGWKVARGTAQFPGRTTVDAKGRLTLRGHRGFSGDLLVASNQPSGLAAWLAGSVDPEIRRLRSAGFAAEVELTDELQRFEKLEIAAGGASLTGRIERESRADAAPALSVELGGNSVEIETLRALTGLFAGEASADTLLRHSIAVALKADRFTAFGEEAQGVDAKLSLRNGELDVSRLDVASLAGAAVSVRGQMGGTLATPSAGLDLTVRAGEIRPVLELISRHLPPHPLLARLVTGAGYYDDADLKVTLALPGDRSGPLGMIVAGTANGGRVDARVSAENFGDFLNGGNIEGEVMLANPRTVVLAGQLGLQPLPFDGEADGVVAVKFSQSKTGPGEVSFVFTAGDTSIAVDGRVDLSAERFLQGDLAISADSADIEPYLLMNDIVLPQTGAGLPVALRAKAAIGGDAIQLTDIGGTVDRNGVSGELRIDRTASAPKATGALAFDTLDLAWLAEGILGPIESVDGEGFSAEPVASPARENADVNVQLTAARFWTGFYGPVENFGGTLAWTGGDIALDDVGGDWLGGKLGGRFKLSNAGTTGLLETRLRLSGADVSQMVWTASGSPVAEGRGDITLALDASGESAAAMIAAASGSGEARLNGLKLRGLRSDGFGAILAAADVTEGDITESRSEEIARGETLGGDALLGAVNIPFTIASGKLRADAVTGTDGAATFSGGVEINLADRTLAGQVGMRLRAGEEAMAGGEPEVTLFFDGPIAEPRMRLDAQPLGNYLSLRRFERERRRVEILQASALEKQRLRREAALYRSRAQERAAIAEAARLRAAEEERKRAEARRRAEQVRAEQAARAEAERRAAEQQRPAQPGEGFRVDPSEGVVREPLPPISGDSLNFDALPGVN</sequence>
<dbReference type="InterPro" id="IPR007844">
    <property type="entry name" value="AsmA"/>
</dbReference>
<dbReference type="PANTHER" id="PTHR30441:SF4">
    <property type="entry name" value="PROTEIN ASMA"/>
    <property type="match status" value="1"/>
</dbReference>
<dbReference type="InterPro" id="IPR052894">
    <property type="entry name" value="AsmA-related"/>
</dbReference>
<dbReference type="Pfam" id="PF05170">
    <property type="entry name" value="AsmA"/>
    <property type="match status" value="1"/>
</dbReference>
<keyword evidence="4" id="KW-1185">Reference proteome</keyword>
<reference evidence="3 4" key="1">
    <citation type="submission" date="2017-08" db="EMBL/GenBank/DDBJ databases">
        <authorList>
            <person name="de Groot N.N."/>
        </authorList>
    </citation>
    <scope>NUCLEOTIDE SEQUENCE [LARGE SCALE GENOMIC DNA]</scope>
    <source>
        <strain evidence="3 4">JC85</strain>
    </source>
</reference>
<dbReference type="GO" id="GO:0005886">
    <property type="term" value="C:plasma membrane"/>
    <property type="evidence" value="ECO:0007669"/>
    <property type="project" value="TreeGrafter"/>
</dbReference>
<dbReference type="Proteomes" id="UP000219167">
    <property type="component" value="Unassembled WGS sequence"/>
</dbReference>
<feature type="region of interest" description="Disordered" evidence="1">
    <location>
        <begin position="1163"/>
        <end position="1225"/>
    </location>
</feature>
<dbReference type="InterPro" id="IPR017023">
    <property type="entry name" value="UCP034039"/>
</dbReference>
<feature type="domain" description="AsmA" evidence="2">
    <location>
        <begin position="2"/>
        <end position="162"/>
    </location>
</feature>
<evidence type="ECO:0000259" key="2">
    <source>
        <dbReference type="Pfam" id="PF05170"/>
    </source>
</evidence>
<evidence type="ECO:0000313" key="4">
    <source>
        <dbReference type="Proteomes" id="UP000219167"/>
    </source>
</evidence>
<dbReference type="AlphaFoldDB" id="A0A285UE54"/>
<accession>A0A285UE54</accession>
<name>A0A285UE54_9HYPH</name>
<organism evidence="3 4">
    <name type="scientific">Rhizobium subbaraonis</name>
    <dbReference type="NCBI Taxonomy" id="908946"/>
    <lineage>
        <taxon>Bacteria</taxon>
        <taxon>Pseudomonadati</taxon>
        <taxon>Pseudomonadota</taxon>
        <taxon>Alphaproteobacteria</taxon>
        <taxon>Hyphomicrobiales</taxon>
        <taxon>Rhizobiaceae</taxon>
        <taxon>Rhizobium/Agrobacterium group</taxon>
        <taxon>Rhizobium</taxon>
    </lineage>
</organism>
<evidence type="ECO:0000313" key="3">
    <source>
        <dbReference type="EMBL" id="SOC40224.1"/>
    </source>
</evidence>
<gene>
    <name evidence="3" type="ORF">SAMN05892877_10766</name>
</gene>
<dbReference type="EMBL" id="OBQD01000007">
    <property type="protein sequence ID" value="SOC40224.1"/>
    <property type="molecule type" value="Genomic_DNA"/>
</dbReference>
<dbReference type="GO" id="GO:0090313">
    <property type="term" value="P:regulation of protein targeting to membrane"/>
    <property type="evidence" value="ECO:0007669"/>
    <property type="project" value="TreeGrafter"/>
</dbReference>
<evidence type="ECO:0000256" key="1">
    <source>
        <dbReference type="SAM" id="MobiDB-lite"/>
    </source>
</evidence>
<dbReference type="PANTHER" id="PTHR30441">
    <property type="entry name" value="DUF748 DOMAIN-CONTAINING PROTEIN"/>
    <property type="match status" value="1"/>
</dbReference>